<dbReference type="EMBL" id="PKPP01005590">
    <property type="protein sequence ID" value="PWA59555.1"/>
    <property type="molecule type" value="Genomic_DNA"/>
</dbReference>
<proteinExistence type="predicted"/>
<gene>
    <name evidence="2" type="ORF">CTI12_AA390810</name>
</gene>
<sequence>MNQVCCFMVGLGEKHREEDKIFVRFRVERNACFTSPARVLIKVRAEDYDNDALLGKLRDATHERNWWRAQSILRKHRFEVTIKINNVDETMLHLAVGEGKNYFIQKLLISIQNEELIEEKNIKGQTALHIAALVGNKDAAELLVKKRDNLLYVKDRLGKVPLHIAYTTNHISTFAYLFEATKTAGELLSKYQDSFEEFIIRLIYRKEYGEFVSS</sequence>
<organism evidence="2 3">
    <name type="scientific">Artemisia annua</name>
    <name type="common">Sweet wormwood</name>
    <dbReference type="NCBI Taxonomy" id="35608"/>
    <lineage>
        <taxon>Eukaryota</taxon>
        <taxon>Viridiplantae</taxon>
        <taxon>Streptophyta</taxon>
        <taxon>Embryophyta</taxon>
        <taxon>Tracheophyta</taxon>
        <taxon>Spermatophyta</taxon>
        <taxon>Magnoliopsida</taxon>
        <taxon>eudicotyledons</taxon>
        <taxon>Gunneridae</taxon>
        <taxon>Pentapetalae</taxon>
        <taxon>asterids</taxon>
        <taxon>campanulids</taxon>
        <taxon>Asterales</taxon>
        <taxon>Asteraceae</taxon>
        <taxon>Asteroideae</taxon>
        <taxon>Anthemideae</taxon>
        <taxon>Artemisiinae</taxon>
        <taxon>Artemisia</taxon>
    </lineage>
</organism>
<reference evidence="2 3" key="1">
    <citation type="journal article" date="2018" name="Mol. Plant">
        <title>The genome of Artemisia annua provides insight into the evolution of Asteraceae family and artemisinin biosynthesis.</title>
        <authorList>
            <person name="Shen Q."/>
            <person name="Zhang L."/>
            <person name="Liao Z."/>
            <person name="Wang S."/>
            <person name="Yan T."/>
            <person name="Shi P."/>
            <person name="Liu M."/>
            <person name="Fu X."/>
            <person name="Pan Q."/>
            <person name="Wang Y."/>
            <person name="Lv Z."/>
            <person name="Lu X."/>
            <person name="Zhang F."/>
            <person name="Jiang W."/>
            <person name="Ma Y."/>
            <person name="Chen M."/>
            <person name="Hao X."/>
            <person name="Li L."/>
            <person name="Tang Y."/>
            <person name="Lv G."/>
            <person name="Zhou Y."/>
            <person name="Sun X."/>
            <person name="Brodelius P.E."/>
            <person name="Rose J.K.C."/>
            <person name="Tang K."/>
        </authorList>
    </citation>
    <scope>NUCLEOTIDE SEQUENCE [LARGE SCALE GENOMIC DNA]</scope>
    <source>
        <strain evidence="3">cv. Huhao1</strain>
        <tissue evidence="2">Leaf</tissue>
    </source>
</reference>
<dbReference type="InterPro" id="IPR002110">
    <property type="entry name" value="Ankyrin_rpt"/>
</dbReference>
<dbReference type="PANTHER" id="PTHR47303:SF1">
    <property type="entry name" value="NF-KAPPA-B INHIBITOR BETA"/>
    <property type="match status" value="1"/>
</dbReference>
<evidence type="ECO:0000313" key="2">
    <source>
        <dbReference type="EMBL" id="PWA59555.1"/>
    </source>
</evidence>
<dbReference type="Gene3D" id="1.25.40.20">
    <property type="entry name" value="Ankyrin repeat-containing domain"/>
    <property type="match status" value="1"/>
</dbReference>
<dbReference type="PROSITE" id="PS50088">
    <property type="entry name" value="ANK_REPEAT"/>
    <property type="match status" value="1"/>
</dbReference>
<evidence type="ECO:0000256" key="1">
    <source>
        <dbReference type="PROSITE-ProRule" id="PRU00023"/>
    </source>
</evidence>
<keyword evidence="1" id="KW-0040">ANK repeat</keyword>
<evidence type="ECO:0000313" key="3">
    <source>
        <dbReference type="Proteomes" id="UP000245207"/>
    </source>
</evidence>
<dbReference type="SMART" id="SM00248">
    <property type="entry name" value="ANK"/>
    <property type="match status" value="3"/>
</dbReference>
<keyword evidence="3" id="KW-1185">Reference proteome</keyword>
<dbReference type="SUPFAM" id="SSF48403">
    <property type="entry name" value="Ankyrin repeat"/>
    <property type="match status" value="1"/>
</dbReference>
<dbReference type="AlphaFoldDB" id="A0A2U1ME69"/>
<protein>
    <submittedName>
        <fullName evidence="2">Ankyrin repeat-containing protein</fullName>
    </submittedName>
</protein>
<accession>A0A2U1ME69</accession>
<dbReference type="PROSITE" id="PS50297">
    <property type="entry name" value="ANK_REP_REGION"/>
    <property type="match status" value="1"/>
</dbReference>
<name>A0A2U1ME69_ARTAN</name>
<dbReference type="STRING" id="35608.A0A2U1ME69"/>
<dbReference type="OrthoDB" id="1925304at2759"/>
<dbReference type="InterPro" id="IPR036770">
    <property type="entry name" value="Ankyrin_rpt-contain_sf"/>
</dbReference>
<dbReference type="Pfam" id="PF12796">
    <property type="entry name" value="Ank_2"/>
    <property type="match status" value="1"/>
</dbReference>
<dbReference type="PANTHER" id="PTHR47303">
    <property type="match status" value="1"/>
</dbReference>
<feature type="repeat" description="ANK" evidence="1">
    <location>
        <begin position="123"/>
        <end position="155"/>
    </location>
</feature>
<comment type="caution">
    <text evidence="2">The sequence shown here is derived from an EMBL/GenBank/DDBJ whole genome shotgun (WGS) entry which is preliminary data.</text>
</comment>
<dbReference type="Proteomes" id="UP000245207">
    <property type="component" value="Unassembled WGS sequence"/>
</dbReference>